<accession>A0A426RWT7</accession>
<dbReference type="Proteomes" id="UP000276379">
    <property type="component" value="Unassembled WGS sequence"/>
</dbReference>
<comment type="caution">
    <text evidence="2">The sequence shown here is derived from an EMBL/GenBank/DDBJ whole genome shotgun (WGS) entry which is preliminary data.</text>
</comment>
<name>A0A426RWT7_9ACTN</name>
<keyword evidence="3" id="KW-1185">Reference proteome</keyword>
<proteinExistence type="predicted"/>
<dbReference type="EMBL" id="PDES01000019">
    <property type="protein sequence ID" value="RRQ79166.1"/>
    <property type="molecule type" value="Genomic_DNA"/>
</dbReference>
<evidence type="ECO:0000256" key="1">
    <source>
        <dbReference type="SAM" id="MobiDB-lite"/>
    </source>
</evidence>
<organism evidence="2 3">
    <name type="scientific">Streptomyces griseofuscus</name>
    <dbReference type="NCBI Taxonomy" id="146922"/>
    <lineage>
        <taxon>Bacteria</taxon>
        <taxon>Bacillati</taxon>
        <taxon>Actinomycetota</taxon>
        <taxon>Actinomycetes</taxon>
        <taxon>Kitasatosporales</taxon>
        <taxon>Streptomycetaceae</taxon>
        <taxon>Streptomyces</taxon>
    </lineage>
</organism>
<reference evidence="2 3" key="1">
    <citation type="submission" date="2017-10" db="EMBL/GenBank/DDBJ databases">
        <title>Draft genome of actinobacteria isolated from guarana (Paullinia cupana (Mart.) Ducke.</title>
        <authorList>
            <person name="Siqueira K.A."/>
            <person name="Liotti R.G."/>
            <person name="Mendes T.A."/>
            <person name="Soares M.A."/>
        </authorList>
    </citation>
    <scope>NUCLEOTIDE SEQUENCE [LARGE SCALE GENOMIC DNA]</scope>
    <source>
        <strain evidence="2 3">199</strain>
    </source>
</reference>
<feature type="region of interest" description="Disordered" evidence="1">
    <location>
        <begin position="108"/>
        <end position="151"/>
    </location>
</feature>
<dbReference type="AlphaFoldDB" id="A0A426RWT7"/>
<evidence type="ECO:0000313" key="3">
    <source>
        <dbReference type="Proteomes" id="UP000276379"/>
    </source>
</evidence>
<gene>
    <name evidence="2" type="ORF">CQW44_34925</name>
</gene>
<sequence>MTALARSVALPGDEVFVLHDRPLRDGAAVGETSQFGDDVWRLQPAIHKSSGRNLILNFNRFPVRFRPVAKQLAYAMLSGPLPQGEKRCKNGTRHQAISDHLERYVTSGRPLPGWWESLTAKSSPSRSDAAEGPWTNPPTRCSSTRPRPKSG</sequence>
<protein>
    <submittedName>
        <fullName evidence="2">Uncharacterized protein</fullName>
    </submittedName>
</protein>
<evidence type="ECO:0000313" key="2">
    <source>
        <dbReference type="EMBL" id="RRQ79166.1"/>
    </source>
</evidence>